<dbReference type="EMBL" id="JACGCI010000018">
    <property type="protein sequence ID" value="KAF6758691.1"/>
    <property type="molecule type" value="Genomic_DNA"/>
</dbReference>
<keyword evidence="2" id="KW-1185">Reference proteome</keyword>
<accession>A0A8H6MB51</accession>
<comment type="caution">
    <text evidence="1">The sequence shown here is derived from an EMBL/GenBank/DDBJ whole genome shotgun (WGS) entry which is preliminary data.</text>
</comment>
<evidence type="ECO:0000313" key="1">
    <source>
        <dbReference type="EMBL" id="KAF6758691.1"/>
    </source>
</evidence>
<dbReference type="Proteomes" id="UP000521943">
    <property type="component" value="Unassembled WGS sequence"/>
</dbReference>
<evidence type="ECO:0000313" key="2">
    <source>
        <dbReference type="Proteomes" id="UP000521943"/>
    </source>
</evidence>
<protein>
    <submittedName>
        <fullName evidence="1">Uncharacterized protein</fullName>
    </submittedName>
</protein>
<name>A0A8H6MB51_9AGAR</name>
<sequence>MLDGLEIRAFVSLCFSSSLFLLALRSAGCTTTTSSLSPKRLFPLFCSFHFRHGIIIYSLCIQTYGTHPYVHTYIHAESRLYSKVVLVF</sequence>
<proteinExistence type="predicted"/>
<gene>
    <name evidence="1" type="ORF">DFP72DRAFT_887962</name>
</gene>
<reference evidence="1 2" key="1">
    <citation type="submission" date="2020-07" db="EMBL/GenBank/DDBJ databases">
        <title>Comparative genomics of pyrophilous fungi reveals a link between fire events and developmental genes.</title>
        <authorList>
            <consortium name="DOE Joint Genome Institute"/>
            <person name="Steindorff A.S."/>
            <person name="Carver A."/>
            <person name="Calhoun S."/>
            <person name="Stillman K."/>
            <person name="Liu H."/>
            <person name="Lipzen A."/>
            <person name="Pangilinan J."/>
            <person name="Labutti K."/>
            <person name="Bruns T.D."/>
            <person name="Grigoriev I.V."/>
        </authorList>
    </citation>
    <scope>NUCLEOTIDE SEQUENCE [LARGE SCALE GENOMIC DNA]</scope>
    <source>
        <strain evidence="1 2">CBS 144469</strain>
    </source>
</reference>
<organism evidence="1 2">
    <name type="scientific">Ephemerocybe angulata</name>
    <dbReference type="NCBI Taxonomy" id="980116"/>
    <lineage>
        <taxon>Eukaryota</taxon>
        <taxon>Fungi</taxon>
        <taxon>Dikarya</taxon>
        <taxon>Basidiomycota</taxon>
        <taxon>Agaricomycotina</taxon>
        <taxon>Agaricomycetes</taxon>
        <taxon>Agaricomycetidae</taxon>
        <taxon>Agaricales</taxon>
        <taxon>Agaricineae</taxon>
        <taxon>Psathyrellaceae</taxon>
        <taxon>Ephemerocybe</taxon>
    </lineage>
</organism>
<dbReference type="AlphaFoldDB" id="A0A8H6MB51"/>